<reference evidence="2" key="1">
    <citation type="submission" date="2018-05" db="EMBL/GenBank/DDBJ databases">
        <authorList>
            <person name="Lanie J.A."/>
            <person name="Ng W.-L."/>
            <person name="Kazmierczak K.M."/>
            <person name="Andrzejewski T.M."/>
            <person name="Davidsen T.M."/>
            <person name="Wayne K.J."/>
            <person name="Tettelin H."/>
            <person name="Glass J.I."/>
            <person name="Rusch D."/>
            <person name="Podicherti R."/>
            <person name="Tsui H.-C.T."/>
            <person name="Winkler M.E."/>
        </authorList>
    </citation>
    <scope>NUCLEOTIDE SEQUENCE</scope>
</reference>
<organism evidence="2">
    <name type="scientific">marine metagenome</name>
    <dbReference type="NCBI Taxonomy" id="408172"/>
    <lineage>
        <taxon>unclassified sequences</taxon>
        <taxon>metagenomes</taxon>
        <taxon>ecological metagenomes</taxon>
    </lineage>
</organism>
<name>A0A382IA20_9ZZZZ</name>
<dbReference type="EMBL" id="UINC01066046">
    <property type="protein sequence ID" value="SVB96348.1"/>
    <property type="molecule type" value="Genomic_DNA"/>
</dbReference>
<evidence type="ECO:0000256" key="1">
    <source>
        <dbReference type="SAM" id="MobiDB-lite"/>
    </source>
</evidence>
<accession>A0A382IA20</accession>
<protein>
    <submittedName>
        <fullName evidence="2">Uncharacterized protein</fullName>
    </submittedName>
</protein>
<dbReference type="AlphaFoldDB" id="A0A382IA20"/>
<feature type="non-terminal residue" evidence="2">
    <location>
        <position position="24"/>
    </location>
</feature>
<feature type="region of interest" description="Disordered" evidence="1">
    <location>
        <begin position="1"/>
        <end position="24"/>
    </location>
</feature>
<gene>
    <name evidence="2" type="ORF">METZ01_LOCUS249202</name>
</gene>
<proteinExistence type="predicted"/>
<sequence length="24" mass="2428">MVPGLLLAGTGSPLGHSPEGEHRD</sequence>
<evidence type="ECO:0000313" key="2">
    <source>
        <dbReference type="EMBL" id="SVB96348.1"/>
    </source>
</evidence>